<dbReference type="GO" id="GO:0003676">
    <property type="term" value="F:nucleic acid binding"/>
    <property type="evidence" value="ECO:0007669"/>
    <property type="project" value="InterPro"/>
</dbReference>
<evidence type="ECO:0000313" key="3">
    <source>
        <dbReference type="Proteomes" id="UP000011866"/>
    </source>
</evidence>
<protein>
    <submittedName>
        <fullName evidence="2">3'-5' exonuclease</fullName>
    </submittedName>
</protein>
<keyword evidence="3" id="KW-1185">Reference proteome</keyword>
<evidence type="ECO:0000259" key="1">
    <source>
        <dbReference type="SMART" id="SM00474"/>
    </source>
</evidence>
<dbReference type="InterPro" id="IPR002562">
    <property type="entry name" value="3'-5'_exonuclease_dom"/>
</dbReference>
<accession>M5DRY2</accession>
<feature type="domain" description="3'-5' exonuclease" evidence="1">
    <location>
        <begin position="27"/>
        <end position="199"/>
    </location>
</feature>
<gene>
    <name evidence="2" type="ORF">TOL_1862</name>
</gene>
<dbReference type="Proteomes" id="UP000011866">
    <property type="component" value="Chromosome"/>
</dbReference>
<dbReference type="SUPFAM" id="SSF53098">
    <property type="entry name" value="Ribonuclease H-like"/>
    <property type="match status" value="1"/>
</dbReference>
<sequence length="202" mass="22215">MEVPFNRPTKEQIRELPVYQGVDLANIVVVTNKAEAIAAVSELIKHSVLGFDTESKPTFKKGEVSSGPHLIQLSCLSKTFIFPTIFPEAVEETAQVLSNASIKKVGFGLADDKKIILQKFGIKVENTLELSSKVQKFTGVKQKVGARVAVAMLFGQRLTKSAQTSNWAAFPLQDYQLKYAANDSYSALCVEIEIEKSNNSFV</sequence>
<dbReference type="Gene3D" id="3.30.420.10">
    <property type="entry name" value="Ribonuclease H-like superfamily/Ribonuclease H"/>
    <property type="match status" value="1"/>
</dbReference>
<dbReference type="eggNOG" id="COG0349">
    <property type="taxonomic scope" value="Bacteria"/>
</dbReference>
<dbReference type="HOGENOM" id="CLU_049674_2_2_6"/>
<keyword evidence="2" id="KW-0269">Exonuclease</keyword>
<dbReference type="GeneID" id="79176710"/>
<name>M5DRY2_9GAMM</name>
<dbReference type="Pfam" id="PF01612">
    <property type="entry name" value="DNA_pol_A_exo1"/>
    <property type="match status" value="1"/>
</dbReference>
<dbReference type="RefSeq" id="WP_015487004.1">
    <property type="nucleotide sequence ID" value="NC_020888.1"/>
</dbReference>
<dbReference type="EMBL" id="HF680312">
    <property type="protein sequence ID" value="CCU72278.1"/>
    <property type="molecule type" value="Genomic_DNA"/>
</dbReference>
<dbReference type="CDD" id="cd06141">
    <property type="entry name" value="WRN_exo"/>
    <property type="match status" value="1"/>
</dbReference>
<dbReference type="AlphaFoldDB" id="M5DRY2"/>
<dbReference type="InterPro" id="IPR036397">
    <property type="entry name" value="RNaseH_sf"/>
</dbReference>
<dbReference type="PATRIC" id="fig|1298593.3.peg.1784"/>
<dbReference type="KEGG" id="tol:TOL_1862"/>
<dbReference type="SMART" id="SM00474">
    <property type="entry name" value="35EXOc"/>
    <property type="match status" value="1"/>
</dbReference>
<dbReference type="STRING" id="187493.CN03_08995"/>
<dbReference type="PANTHER" id="PTHR47765:SF2">
    <property type="entry name" value="EXONUCLEASE MUT-7 HOMOLOG"/>
    <property type="match status" value="1"/>
</dbReference>
<keyword evidence="2" id="KW-0378">Hydrolase</keyword>
<dbReference type="PANTHER" id="PTHR47765">
    <property type="entry name" value="3'-5' EXONUCLEASE DOMAIN-CONTAINING PROTEIN"/>
    <property type="match status" value="1"/>
</dbReference>
<dbReference type="InterPro" id="IPR052408">
    <property type="entry name" value="Exonuclease_MUT-7-like"/>
</dbReference>
<dbReference type="InterPro" id="IPR012337">
    <property type="entry name" value="RNaseH-like_sf"/>
</dbReference>
<dbReference type="GO" id="GO:0008408">
    <property type="term" value="F:3'-5' exonuclease activity"/>
    <property type="evidence" value="ECO:0007669"/>
    <property type="project" value="InterPro"/>
</dbReference>
<keyword evidence="2" id="KW-0540">Nuclease</keyword>
<proteinExistence type="predicted"/>
<evidence type="ECO:0000313" key="2">
    <source>
        <dbReference type="EMBL" id="CCU72278.1"/>
    </source>
</evidence>
<dbReference type="GO" id="GO:0006139">
    <property type="term" value="P:nucleobase-containing compound metabolic process"/>
    <property type="evidence" value="ECO:0007669"/>
    <property type="project" value="InterPro"/>
</dbReference>
<reference evidence="2 3" key="1">
    <citation type="journal article" date="2013" name="Genome Announc.">
        <title>Genome Sequence of Thalassolituus oleivorans MIL-1 (DSM 14913T).</title>
        <authorList>
            <person name="Golyshin P.N."/>
            <person name="Werner J."/>
            <person name="Chernikova T.N."/>
            <person name="Tran H."/>
            <person name="Ferrer M."/>
            <person name="Yakimov M.M."/>
            <person name="Teeling H."/>
            <person name="Golyshina O.V."/>
        </authorList>
    </citation>
    <scope>NUCLEOTIDE SEQUENCE [LARGE SCALE GENOMIC DNA]</scope>
    <source>
        <strain evidence="2 3">MIL-1</strain>
    </source>
</reference>
<organism evidence="2 3">
    <name type="scientific">Thalassolituus oleivorans MIL-1</name>
    <dbReference type="NCBI Taxonomy" id="1298593"/>
    <lineage>
        <taxon>Bacteria</taxon>
        <taxon>Pseudomonadati</taxon>
        <taxon>Pseudomonadota</taxon>
        <taxon>Gammaproteobacteria</taxon>
        <taxon>Oceanospirillales</taxon>
        <taxon>Oceanospirillaceae</taxon>
        <taxon>Thalassolituus</taxon>
    </lineage>
</organism>